<dbReference type="PANTHER" id="PTHR30006:SF2">
    <property type="entry name" value="ABC TRANSPORTER SUBSTRATE-BINDING PROTEIN"/>
    <property type="match status" value="1"/>
</dbReference>
<name>A0A378XFE9_9BURK</name>
<dbReference type="Pfam" id="PF13343">
    <property type="entry name" value="SBP_bac_6"/>
    <property type="match status" value="1"/>
</dbReference>
<dbReference type="Gene3D" id="3.40.190.10">
    <property type="entry name" value="Periplasmic binding protein-like II"/>
    <property type="match status" value="2"/>
</dbReference>
<dbReference type="GO" id="GO:0015888">
    <property type="term" value="P:thiamine transport"/>
    <property type="evidence" value="ECO:0007669"/>
    <property type="project" value="TreeGrafter"/>
</dbReference>
<reference evidence="2 3" key="1">
    <citation type="submission" date="2018-06" db="EMBL/GenBank/DDBJ databases">
        <authorList>
            <consortium name="Pathogen Informatics"/>
            <person name="Doyle S."/>
        </authorList>
    </citation>
    <scope>NUCLEOTIDE SEQUENCE [LARGE SCALE GENOMIC DNA]</scope>
    <source>
        <strain evidence="2 3">NCTC11997</strain>
    </source>
</reference>
<protein>
    <submittedName>
        <fullName evidence="2">2-aminoethylphosphonate ABC transporter substrate-binding protein</fullName>
    </submittedName>
</protein>
<dbReference type="SUPFAM" id="SSF53850">
    <property type="entry name" value="Periplasmic binding protein-like II"/>
    <property type="match status" value="1"/>
</dbReference>
<dbReference type="GO" id="GO:0030976">
    <property type="term" value="F:thiamine pyrophosphate binding"/>
    <property type="evidence" value="ECO:0007669"/>
    <property type="project" value="TreeGrafter"/>
</dbReference>
<accession>A0A378XFE9</accession>
<gene>
    <name evidence="2" type="ORF">NCTC11997_00877</name>
</gene>
<dbReference type="AlphaFoldDB" id="A0A378XFE9"/>
<evidence type="ECO:0000256" key="1">
    <source>
        <dbReference type="ARBA" id="ARBA00022729"/>
    </source>
</evidence>
<dbReference type="STRING" id="1122619.GCA_000373745_02540"/>
<sequence>MVNTAALGNVPVPTSWNDLLKPEYDGLVGHLDPSSAFVGYAGATAINLAMGGDIDNYEPALKFFAELKENHPIVPKQTSYARVLSGEIPIFIDYDFNSYRAKYDDQAPIEFVIPTEGTISVPYVMSKVKNSPNPENADTVLNHTLSEAGQKVWAEAYLRPIRPEVMSQEAQSKFLPAEHYERAQAVDYAKMAEAQKSFAEEYLKRGL</sequence>
<dbReference type="GO" id="GO:0030288">
    <property type="term" value="C:outer membrane-bounded periplasmic space"/>
    <property type="evidence" value="ECO:0007669"/>
    <property type="project" value="TreeGrafter"/>
</dbReference>
<dbReference type="PANTHER" id="PTHR30006">
    <property type="entry name" value="THIAMINE-BINDING PERIPLASMIC PROTEIN-RELATED"/>
    <property type="match status" value="1"/>
</dbReference>
<evidence type="ECO:0000313" key="3">
    <source>
        <dbReference type="Proteomes" id="UP000254603"/>
    </source>
</evidence>
<dbReference type="EMBL" id="UGSB01000001">
    <property type="protein sequence ID" value="SUA52690.1"/>
    <property type="molecule type" value="Genomic_DNA"/>
</dbReference>
<dbReference type="GO" id="GO:0030975">
    <property type="term" value="F:thiamine binding"/>
    <property type="evidence" value="ECO:0007669"/>
    <property type="project" value="TreeGrafter"/>
</dbReference>
<proteinExistence type="predicted"/>
<dbReference type="Proteomes" id="UP000254603">
    <property type="component" value="Unassembled WGS sequence"/>
</dbReference>
<evidence type="ECO:0000313" key="2">
    <source>
        <dbReference type="EMBL" id="SUA52690.1"/>
    </source>
</evidence>
<keyword evidence="1" id="KW-0732">Signal</keyword>
<organism evidence="2 3">
    <name type="scientific">Oligella ureolytica</name>
    <dbReference type="NCBI Taxonomy" id="90244"/>
    <lineage>
        <taxon>Bacteria</taxon>
        <taxon>Pseudomonadati</taxon>
        <taxon>Pseudomonadota</taxon>
        <taxon>Betaproteobacteria</taxon>
        <taxon>Burkholderiales</taxon>
        <taxon>Alcaligenaceae</taxon>
        <taxon>Oligella</taxon>
    </lineage>
</organism>